<dbReference type="InterPro" id="IPR027417">
    <property type="entry name" value="P-loop_NTPase"/>
</dbReference>
<dbReference type="Pfam" id="PF00664">
    <property type="entry name" value="ABC_membrane"/>
    <property type="match status" value="1"/>
</dbReference>
<dbReference type="Proteomes" id="UP000070080">
    <property type="component" value="Unassembled WGS sequence"/>
</dbReference>
<evidence type="ECO:0000313" key="10">
    <source>
        <dbReference type="EMBL" id="KXB39904.1"/>
    </source>
</evidence>
<keyword evidence="5 7" id="KW-1133">Transmembrane helix</keyword>
<dbReference type="InterPro" id="IPR011527">
    <property type="entry name" value="ABC1_TM_dom"/>
</dbReference>
<comment type="subcellular location">
    <subcellularLocation>
        <location evidence="1">Cell membrane</location>
        <topology evidence="1">Multi-pass membrane protein</topology>
    </subcellularLocation>
</comment>
<gene>
    <name evidence="10" type="ORF">HMPREF1872_01080</name>
</gene>
<feature type="domain" description="ABC transmembrane type-1" evidence="9">
    <location>
        <begin position="1"/>
        <end position="262"/>
    </location>
</feature>
<keyword evidence="3" id="KW-0547">Nucleotide-binding</keyword>
<feature type="domain" description="ABC transporter" evidence="8">
    <location>
        <begin position="285"/>
        <end position="479"/>
    </location>
</feature>
<feature type="transmembrane region" description="Helical" evidence="7">
    <location>
        <begin position="17"/>
        <end position="37"/>
    </location>
</feature>
<dbReference type="PANTHER" id="PTHR24221">
    <property type="entry name" value="ATP-BINDING CASSETTE SUB-FAMILY B"/>
    <property type="match status" value="1"/>
</dbReference>
<keyword evidence="4 10" id="KW-0067">ATP-binding</keyword>
<dbReference type="AlphaFoldDB" id="A0A133Y9V7"/>
<dbReference type="Gene3D" id="1.20.1560.10">
    <property type="entry name" value="ABC transporter type 1, transmembrane domain"/>
    <property type="match status" value="1"/>
</dbReference>
<keyword evidence="2 7" id="KW-0812">Transmembrane</keyword>
<feature type="transmembrane region" description="Helical" evidence="7">
    <location>
        <begin position="231"/>
        <end position="248"/>
    </location>
</feature>
<name>A0A133Y9V7_9FIRM</name>
<evidence type="ECO:0000259" key="9">
    <source>
        <dbReference type="PROSITE" id="PS50929"/>
    </source>
</evidence>
<keyword evidence="11" id="KW-1185">Reference proteome</keyword>
<feature type="transmembrane region" description="Helical" evidence="7">
    <location>
        <begin position="118"/>
        <end position="138"/>
    </location>
</feature>
<dbReference type="InterPro" id="IPR003593">
    <property type="entry name" value="AAA+_ATPase"/>
</dbReference>
<reference evidence="11" key="1">
    <citation type="submission" date="2016-01" db="EMBL/GenBank/DDBJ databases">
        <authorList>
            <person name="Mitreva M."/>
            <person name="Pepin K.H."/>
            <person name="Mihindukulasuriya K.A."/>
            <person name="Fulton R."/>
            <person name="Fronick C."/>
            <person name="O'Laughlin M."/>
            <person name="Miner T."/>
            <person name="Herter B."/>
            <person name="Rosa B.A."/>
            <person name="Cordes M."/>
            <person name="Tomlinson C."/>
            <person name="Wollam A."/>
            <person name="Palsikar V.B."/>
            <person name="Mardis E.R."/>
            <person name="Wilson R.K."/>
        </authorList>
    </citation>
    <scope>NUCLEOTIDE SEQUENCE [LARGE SCALE GENOMIC DNA]</scope>
    <source>
        <strain evidence="11">KA00274</strain>
    </source>
</reference>
<dbReference type="Pfam" id="PF00005">
    <property type="entry name" value="ABC_tran"/>
    <property type="match status" value="1"/>
</dbReference>
<dbReference type="SMART" id="SM00382">
    <property type="entry name" value="AAA"/>
    <property type="match status" value="1"/>
</dbReference>
<dbReference type="InterPro" id="IPR017871">
    <property type="entry name" value="ABC_transporter-like_CS"/>
</dbReference>
<dbReference type="PANTHER" id="PTHR24221:SF654">
    <property type="entry name" value="ATP-BINDING CASSETTE SUB-FAMILY B MEMBER 6"/>
    <property type="match status" value="1"/>
</dbReference>
<evidence type="ECO:0000256" key="6">
    <source>
        <dbReference type="ARBA" id="ARBA00023136"/>
    </source>
</evidence>
<dbReference type="GO" id="GO:0005524">
    <property type="term" value="F:ATP binding"/>
    <property type="evidence" value="ECO:0007669"/>
    <property type="project" value="UniProtKB-KW"/>
</dbReference>
<dbReference type="GO" id="GO:0005886">
    <property type="term" value="C:plasma membrane"/>
    <property type="evidence" value="ECO:0007669"/>
    <property type="project" value="UniProtKB-SubCell"/>
</dbReference>
<dbReference type="SUPFAM" id="SSF90123">
    <property type="entry name" value="ABC transporter transmembrane region"/>
    <property type="match status" value="1"/>
</dbReference>
<comment type="caution">
    <text evidence="10">The sequence shown here is derived from an EMBL/GenBank/DDBJ whole genome shotgun (WGS) entry which is preliminary data.</text>
</comment>
<protein>
    <submittedName>
        <fullName evidence="10">ABC transporter, ATP-binding protein</fullName>
    </submittedName>
</protein>
<sequence>MTKIVLDSYARLSIKQAVIYSCVYVMAIAMFLLAEYAKKISFNKLQQVYGLDVRTHLFKKILCLPHAVFNQQQAGHYINALTNDLENIYVNYILCYVQLAVSLISLAIYLSYMIYLNLLLALALILACLLALLLPQLLGDRLSVRRREFSQAEAYFIDALNDLLAAHEVYDVNSCPKFSQIFANYNFAFEKEQRSLVDCMALSNIFSASTLYLINIVTFALGLFLVASTQLALSSLIAMLAFVDLVAIPTRDIIYQIINIRSSKHLISKLDKFFVDEPKKSLEAVDFKQLEVRNLDYQIGSFQLPHISLTIEKGKKYLLLGDNASGKSTLLKLLAGELPRPKKMFFLDGLDLAQVDTSQLIYYGANSKAFKASVLENVAISSDKAVSEMAKDVVKAFSDKQVDFNGRNLSQGQQARVALARALNSPKEILLLDEIFANVDAASEQELTHLLLQTDRTLVLISHNRSDVYKELFDKVYCL</sequence>
<dbReference type="InterPro" id="IPR036640">
    <property type="entry name" value="ABC1_TM_sf"/>
</dbReference>
<dbReference type="PROSITE" id="PS00211">
    <property type="entry name" value="ABC_TRANSPORTER_1"/>
    <property type="match status" value="1"/>
</dbReference>
<dbReference type="STRING" id="1497955.HMPREF1872_01080"/>
<evidence type="ECO:0000256" key="1">
    <source>
        <dbReference type="ARBA" id="ARBA00004651"/>
    </source>
</evidence>
<feature type="transmembrane region" description="Helical" evidence="7">
    <location>
        <begin position="201"/>
        <end position="225"/>
    </location>
</feature>
<dbReference type="EMBL" id="LSCV01000035">
    <property type="protein sequence ID" value="KXB39904.1"/>
    <property type="molecule type" value="Genomic_DNA"/>
</dbReference>
<dbReference type="PROSITE" id="PS50929">
    <property type="entry name" value="ABC_TM1F"/>
    <property type="match status" value="1"/>
</dbReference>
<dbReference type="GO" id="GO:0140359">
    <property type="term" value="F:ABC-type transporter activity"/>
    <property type="evidence" value="ECO:0007669"/>
    <property type="project" value="InterPro"/>
</dbReference>
<evidence type="ECO:0000259" key="8">
    <source>
        <dbReference type="PROSITE" id="PS50893"/>
    </source>
</evidence>
<dbReference type="SUPFAM" id="SSF52540">
    <property type="entry name" value="P-loop containing nucleoside triphosphate hydrolases"/>
    <property type="match status" value="1"/>
</dbReference>
<dbReference type="GO" id="GO:0034040">
    <property type="term" value="F:ATPase-coupled lipid transmembrane transporter activity"/>
    <property type="evidence" value="ECO:0007669"/>
    <property type="project" value="TreeGrafter"/>
</dbReference>
<evidence type="ECO:0000256" key="5">
    <source>
        <dbReference type="ARBA" id="ARBA00022989"/>
    </source>
</evidence>
<organism evidence="10 11">
    <name type="scientific">Amygdalobacter nucleatus</name>
    <dbReference type="NCBI Taxonomy" id="3029274"/>
    <lineage>
        <taxon>Bacteria</taxon>
        <taxon>Bacillati</taxon>
        <taxon>Bacillota</taxon>
        <taxon>Clostridia</taxon>
        <taxon>Eubacteriales</taxon>
        <taxon>Oscillospiraceae</taxon>
        <taxon>Amygdalobacter</taxon>
    </lineage>
</organism>
<feature type="transmembrane region" description="Helical" evidence="7">
    <location>
        <begin position="89"/>
        <end position="112"/>
    </location>
</feature>
<dbReference type="GO" id="GO:0016887">
    <property type="term" value="F:ATP hydrolysis activity"/>
    <property type="evidence" value="ECO:0007669"/>
    <property type="project" value="InterPro"/>
</dbReference>
<evidence type="ECO:0000256" key="4">
    <source>
        <dbReference type="ARBA" id="ARBA00022840"/>
    </source>
</evidence>
<accession>A0A133Y9V7</accession>
<dbReference type="InterPro" id="IPR039421">
    <property type="entry name" value="Type_1_exporter"/>
</dbReference>
<proteinExistence type="predicted"/>
<dbReference type="PROSITE" id="PS50893">
    <property type="entry name" value="ABC_TRANSPORTER_2"/>
    <property type="match status" value="1"/>
</dbReference>
<evidence type="ECO:0000256" key="2">
    <source>
        <dbReference type="ARBA" id="ARBA00022692"/>
    </source>
</evidence>
<evidence type="ECO:0000313" key="11">
    <source>
        <dbReference type="Proteomes" id="UP000070080"/>
    </source>
</evidence>
<keyword evidence="6 7" id="KW-0472">Membrane</keyword>
<evidence type="ECO:0000256" key="3">
    <source>
        <dbReference type="ARBA" id="ARBA00022741"/>
    </source>
</evidence>
<evidence type="ECO:0000256" key="7">
    <source>
        <dbReference type="SAM" id="Phobius"/>
    </source>
</evidence>
<dbReference type="Gene3D" id="3.40.50.300">
    <property type="entry name" value="P-loop containing nucleotide triphosphate hydrolases"/>
    <property type="match status" value="1"/>
</dbReference>
<dbReference type="InterPro" id="IPR003439">
    <property type="entry name" value="ABC_transporter-like_ATP-bd"/>
</dbReference>